<evidence type="ECO:0000256" key="2">
    <source>
        <dbReference type="SAM" id="Phobius"/>
    </source>
</evidence>
<feature type="compositionally biased region" description="Low complexity" evidence="1">
    <location>
        <begin position="76"/>
        <end position="102"/>
    </location>
</feature>
<protein>
    <submittedName>
        <fullName evidence="4">Uncharacterized protein</fullName>
    </submittedName>
</protein>
<dbReference type="OrthoDB" id="10012782at2"/>
<dbReference type="AlphaFoldDB" id="A0A2N9LLT5"/>
<feature type="signal peptide" evidence="3">
    <location>
        <begin position="1"/>
        <end position="29"/>
    </location>
</feature>
<dbReference type="EMBL" id="OKRB01000102">
    <property type="protein sequence ID" value="SPE24206.1"/>
    <property type="molecule type" value="Genomic_DNA"/>
</dbReference>
<keyword evidence="2" id="KW-1133">Transmembrane helix</keyword>
<sequence>MRLANSRFLRQVAGCLVLLVMLQAAEATAQSSQESPTAERAQVPMSNSAEAGNPNADGQQANTSNAAQPPSDPNVSGEQQGQSQAGASENSSAESNSGQQQSTPAKPVGTAAAPAVNSTGVAGSRPTGAVIAPAKQRRVRSILIRVGVIVGACVAIGTVAALSHSSPSQPR</sequence>
<feature type="chain" id="PRO_5014679935" evidence="3">
    <location>
        <begin position="30"/>
        <end position="171"/>
    </location>
</feature>
<feature type="region of interest" description="Disordered" evidence="1">
    <location>
        <begin position="28"/>
        <end position="125"/>
    </location>
</feature>
<keyword evidence="2" id="KW-0472">Membrane</keyword>
<keyword evidence="2" id="KW-0812">Transmembrane</keyword>
<dbReference type="Proteomes" id="UP000239735">
    <property type="component" value="Unassembled WGS sequence"/>
</dbReference>
<name>A0A2N9LLT5_9BACT</name>
<accession>A0A2N9LLT5</accession>
<evidence type="ECO:0000256" key="1">
    <source>
        <dbReference type="SAM" id="MobiDB-lite"/>
    </source>
</evidence>
<feature type="transmembrane region" description="Helical" evidence="2">
    <location>
        <begin position="142"/>
        <end position="162"/>
    </location>
</feature>
<gene>
    <name evidence="4" type="ORF">SBA5_440012</name>
</gene>
<evidence type="ECO:0000256" key="3">
    <source>
        <dbReference type="SAM" id="SignalP"/>
    </source>
</evidence>
<evidence type="ECO:0000313" key="4">
    <source>
        <dbReference type="EMBL" id="SPE24206.1"/>
    </source>
</evidence>
<proteinExistence type="predicted"/>
<organism evidence="4 5">
    <name type="scientific">Candidatus Sulfuritelmatomonas gaucii</name>
    <dbReference type="NCBI Taxonomy" id="2043161"/>
    <lineage>
        <taxon>Bacteria</taxon>
        <taxon>Pseudomonadati</taxon>
        <taxon>Acidobacteriota</taxon>
        <taxon>Terriglobia</taxon>
        <taxon>Terriglobales</taxon>
        <taxon>Acidobacteriaceae</taxon>
        <taxon>Candidatus Sulfuritelmatomonas</taxon>
    </lineage>
</organism>
<feature type="compositionally biased region" description="Polar residues" evidence="1">
    <location>
        <begin position="44"/>
        <end position="68"/>
    </location>
</feature>
<keyword evidence="3" id="KW-0732">Signal</keyword>
<reference evidence="5" key="1">
    <citation type="submission" date="2018-02" db="EMBL/GenBank/DDBJ databases">
        <authorList>
            <person name="Hausmann B."/>
        </authorList>
    </citation>
    <scope>NUCLEOTIDE SEQUENCE [LARGE SCALE GENOMIC DNA]</scope>
    <source>
        <strain evidence="5">Peat soil MAG SbA5</strain>
    </source>
</reference>
<evidence type="ECO:0000313" key="5">
    <source>
        <dbReference type="Proteomes" id="UP000239735"/>
    </source>
</evidence>